<dbReference type="AlphaFoldDB" id="A0A4V1C4Y9"/>
<evidence type="ECO:0000256" key="1">
    <source>
        <dbReference type="ARBA" id="ARBA00009462"/>
    </source>
</evidence>
<dbReference type="OMA" id="HRIIIKK"/>
<dbReference type="GO" id="GO:0070034">
    <property type="term" value="F:telomerase RNA binding"/>
    <property type="evidence" value="ECO:0007669"/>
    <property type="project" value="TreeGrafter"/>
</dbReference>
<sequence>MHLMCNVDASGKRAYTLKKVLEGKVTKSAHPARFSPDDKWSRHRITLKKRFGLLQTEKKDLKALQSS</sequence>
<dbReference type="GO" id="GO:0030515">
    <property type="term" value="F:snoRNA binding"/>
    <property type="evidence" value="ECO:0007669"/>
    <property type="project" value="InterPro"/>
</dbReference>
<proteinExistence type="inferred from homology"/>
<evidence type="ECO:0000256" key="5">
    <source>
        <dbReference type="ARBA" id="ARBA00023274"/>
    </source>
</evidence>
<evidence type="ECO:0000256" key="7">
    <source>
        <dbReference type="ARBA" id="ARBA00031779"/>
    </source>
</evidence>
<dbReference type="VEuPathDB" id="FungiDB:M_BR32_EuGene_00091131"/>
<dbReference type="GO" id="GO:1904874">
    <property type="term" value="P:positive regulation of telomerase RNA localization to Cajal body"/>
    <property type="evidence" value="ECO:0007669"/>
    <property type="project" value="TreeGrafter"/>
</dbReference>
<evidence type="ECO:0000256" key="4">
    <source>
        <dbReference type="ARBA" id="ARBA00022552"/>
    </source>
</evidence>
<dbReference type="EMBL" id="CP034204">
    <property type="protein sequence ID" value="QBZ54545.1"/>
    <property type="molecule type" value="Genomic_DNA"/>
</dbReference>
<dbReference type="SMR" id="A0A4V1C4Y9"/>
<reference evidence="9 10" key="1">
    <citation type="journal article" date="2019" name="Mol. Biol. Evol.">
        <title>Blast fungal genomes show frequent chromosomal changes, gene gains and losses, and effector gene turnover.</title>
        <authorList>
            <person name="Gomez Luciano L.B."/>
            <person name="Jason Tsai I."/>
            <person name="Chuma I."/>
            <person name="Tosa Y."/>
            <person name="Chen Y.H."/>
            <person name="Li J.Y."/>
            <person name="Li M.Y."/>
            <person name="Jade Lu M.Y."/>
            <person name="Nakayashiki H."/>
            <person name="Li W.H."/>
        </authorList>
    </citation>
    <scope>NUCLEOTIDE SEQUENCE [LARGE SCALE GENOMIC DNA]</scope>
    <source>
        <strain evidence="9">MZ5-1-6</strain>
    </source>
</reference>
<protein>
    <recommendedName>
        <fullName evidence="2">H/ACA ribonucleoprotein complex subunit NOP10</fullName>
    </recommendedName>
    <alternativeName>
        <fullName evidence="6">Nucleolar protein 10</fullName>
    </alternativeName>
    <alternativeName>
        <fullName evidence="7">Nucleolar protein family A member 3</fullName>
    </alternativeName>
    <alternativeName>
        <fullName evidence="8">snoRNP protein NOP10</fullName>
    </alternativeName>
</protein>
<gene>
    <name evidence="9" type="ORF">PoMZ_10245</name>
</gene>
<evidence type="ECO:0000256" key="8">
    <source>
        <dbReference type="ARBA" id="ARBA00032266"/>
    </source>
</evidence>
<organism evidence="9 10">
    <name type="scientific">Pyricularia oryzae</name>
    <name type="common">Rice blast fungus</name>
    <name type="synonym">Magnaporthe oryzae</name>
    <dbReference type="NCBI Taxonomy" id="318829"/>
    <lineage>
        <taxon>Eukaryota</taxon>
        <taxon>Fungi</taxon>
        <taxon>Dikarya</taxon>
        <taxon>Ascomycota</taxon>
        <taxon>Pezizomycotina</taxon>
        <taxon>Sordariomycetes</taxon>
        <taxon>Sordariomycetidae</taxon>
        <taxon>Magnaporthales</taxon>
        <taxon>Pyriculariaceae</taxon>
        <taxon>Pyricularia</taxon>
    </lineage>
</organism>
<dbReference type="Pfam" id="PF04135">
    <property type="entry name" value="Nop10p"/>
    <property type="match status" value="1"/>
</dbReference>
<keyword evidence="4" id="KW-0698">rRNA processing</keyword>
<comment type="similarity">
    <text evidence="1">Belongs to the NOP10 family.</text>
</comment>
<accession>A0A4V1C4Y9</accession>
<dbReference type="PANTHER" id="PTHR13305">
    <property type="entry name" value="RIBOSOME BIOGENESIS PROTEIN NOP10"/>
    <property type="match status" value="1"/>
</dbReference>
<dbReference type="Gene3D" id="4.10.80.300">
    <property type="match status" value="1"/>
</dbReference>
<dbReference type="GO" id="GO:0031120">
    <property type="term" value="P:snRNA pseudouridine synthesis"/>
    <property type="evidence" value="ECO:0007669"/>
    <property type="project" value="TreeGrafter"/>
</dbReference>
<evidence type="ECO:0000256" key="2">
    <source>
        <dbReference type="ARBA" id="ARBA00021838"/>
    </source>
</evidence>
<dbReference type="GO" id="GO:0031118">
    <property type="term" value="P:rRNA pseudouridine synthesis"/>
    <property type="evidence" value="ECO:0007669"/>
    <property type="project" value="TreeGrafter"/>
</dbReference>
<dbReference type="GO" id="GO:0031429">
    <property type="term" value="C:box H/ACA snoRNP complex"/>
    <property type="evidence" value="ECO:0007669"/>
    <property type="project" value="TreeGrafter"/>
</dbReference>
<evidence type="ECO:0000256" key="3">
    <source>
        <dbReference type="ARBA" id="ARBA00022517"/>
    </source>
</evidence>
<evidence type="ECO:0000313" key="10">
    <source>
        <dbReference type="Proteomes" id="UP000294847"/>
    </source>
</evidence>
<dbReference type="InterPro" id="IPR036756">
    <property type="entry name" value="H/ACA_rnp_Nop10_sf"/>
</dbReference>
<dbReference type="InterPro" id="IPR007264">
    <property type="entry name" value="H/ACA_rnp_Nop10"/>
</dbReference>
<evidence type="ECO:0000313" key="9">
    <source>
        <dbReference type="EMBL" id="QBZ54545.1"/>
    </source>
</evidence>
<dbReference type="Proteomes" id="UP000294847">
    <property type="component" value="Chromosome 1"/>
</dbReference>
<dbReference type="SUPFAM" id="SSF144210">
    <property type="entry name" value="Nop10-like SnoRNP"/>
    <property type="match status" value="1"/>
</dbReference>
<name>A0A4V1C4Y9_PYROR</name>
<evidence type="ECO:0000256" key="6">
    <source>
        <dbReference type="ARBA" id="ARBA00030185"/>
    </source>
</evidence>
<keyword evidence="3" id="KW-0690">Ribosome biogenesis</keyword>
<dbReference type="PANTHER" id="PTHR13305:SF0">
    <property type="entry name" value="H_ACA RIBONUCLEOPROTEIN COMPLEX SUBUNIT 3"/>
    <property type="match status" value="1"/>
</dbReference>
<keyword evidence="5" id="KW-0687">Ribonucleoprotein</keyword>